<organism evidence="2">
    <name type="scientific">uncultured Caudovirales phage</name>
    <dbReference type="NCBI Taxonomy" id="2100421"/>
    <lineage>
        <taxon>Viruses</taxon>
        <taxon>Duplodnaviria</taxon>
        <taxon>Heunggongvirae</taxon>
        <taxon>Uroviricota</taxon>
        <taxon>Caudoviricetes</taxon>
        <taxon>Peduoviridae</taxon>
        <taxon>Maltschvirus</taxon>
        <taxon>Maltschvirus maltsch</taxon>
    </lineage>
</organism>
<gene>
    <name evidence="1" type="ORF">UFOVP282_16</name>
    <name evidence="2" type="ORF">UFOVP643_19</name>
</gene>
<accession>A0A6J5N6C8</accession>
<evidence type="ECO:0000313" key="2">
    <source>
        <dbReference type="EMBL" id="CAB4154659.1"/>
    </source>
</evidence>
<dbReference type="EMBL" id="LR796289">
    <property type="protein sequence ID" value="CAB4134679.1"/>
    <property type="molecule type" value="Genomic_DNA"/>
</dbReference>
<protein>
    <submittedName>
        <fullName evidence="2">Uncharacterized protein</fullName>
    </submittedName>
</protein>
<dbReference type="EMBL" id="LR796619">
    <property type="protein sequence ID" value="CAB4154659.1"/>
    <property type="molecule type" value="Genomic_DNA"/>
</dbReference>
<proteinExistence type="predicted"/>
<name>A0A6J5N6C8_9CAUD</name>
<evidence type="ECO:0000313" key="1">
    <source>
        <dbReference type="EMBL" id="CAB4134679.1"/>
    </source>
</evidence>
<sequence length="263" mass="30215">MVEFKIKGIEYKVDEITIAQYYKIQHLLIVEGADAKLEIVSYLSGCPLKDLKSLETYQFMQLFTSIAEGPLNLEADKKLYKHIGLNGKSYGLIEFGKITIGEFADMDVLKADPLKEQKLHMMMAVIYRPATVINETFDWVAIEPYNADTVEQRAQEFLDLPMKHVYSALSFFLLIPKYLLNDMMDYQMEEMTRMITQEKDPQIKLALQTASRLIYELQEDGATPSILSLETIYSKLTKLQELTQPNSLTTSLTEKTNKEKNVI</sequence>
<reference evidence="2" key="1">
    <citation type="submission" date="2020-04" db="EMBL/GenBank/DDBJ databases">
        <authorList>
            <person name="Chiriac C."/>
            <person name="Salcher M."/>
            <person name="Ghai R."/>
            <person name="Kavagutti S V."/>
        </authorList>
    </citation>
    <scope>NUCLEOTIDE SEQUENCE</scope>
</reference>